<evidence type="ECO:0000256" key="2">
    <source>
        <dbReference type="ARBA" id="ARBA00022980"/>
    </source>
</evidence>
<evidence type="ECO:0000256" key="4">
    <source>
        <dbReference type="ARBA" id="ARBA00025604"/>
    </source>
</evidence>
<name>A0A1M4ZZM1_MARH1</name>
<proteinExistence type="inferred from homology"/>
<feature type="domain" description="S1 motif" evidence="5">
    <location>
        <begin position="443"/>
        <end position="517"/>
    </location>
</feature>
<dbReference type="PANTHER" id="PTHR10724:SF7">
    <property type="entry name" value="SMALL RIBOSOMAL SUBUNIT PROTEIN BS1C"/>
    <property type="match status" value="1"/>
</dbReference>
<dbReference type="FunFam" id="2.40.50.140:FF:000103">
    <property type="entry name" value="protein RRP5 homolog"/>
    <property type="match status" value="1"/>
</dbReference>
<dbReference type="CDD" id="cd00164">
    <property type="entry name" value="S1_like"/>
    <property type="match status" value="2"/>
</dbReference>
<dbReference type="GO" id="GO:0003729">
    <property type="term" value="F:mRNA binding"/>
    <property type="evidence" value="ECO:0007669"/>
    <property type="project" value="TreeGrafter"/>
</dbReference>
<dbReference type="GO" id="GO:0006412">
    <property type="term" value="P:translation"/>
    <property type="evidence" value="ECO:0007669"/>
    <property type="project" value="TreeGrafter"/>
</dbReference>
<keyword evidence="3" id="KW-0687">Ribonucleoprotein</keyword>
<feature type="domain" description="S1 motif" evidence="5">
    <location>
        <begin position="271"/>
        <end position="340"/>
    </location>
</feature>
<gene>
    <name evidence="6" type="ORF">SAMN02745164_02057</name>
</gene>
<keyword evidence="7" id="KW-1185">Reference proteome</keyword>
<reference evidence="6" key="1">
    <citation type="submission" date="2016-11" db="EMBL/GenBank/DDBJ databases">
        <authorList>
            <person name="Varghese N."/>
            <person name="Submissions S."/>
        </authorList>
    </citation>
    <scope>NUCLEOTIDE SEQUENCE [LARGE SCALE GENOMIC DNA]</scope>
    <source>
        <strain evidence="6">DSM 16785</strain>
    </source>
</reference>
<comment type="function">
    <text evidence="4">Binds mRNA; thus facilitating recognition of the initiation point. It is needed to translate mRNA with a short Shine-Dalgarno (SD) purine-rich sequence.</text>
</comment>
<evidence type="ECO:0000256" key="3">
    <source>
        <dbReference type="ARBA" id="ARBA00023274"/>
    </source>
</evidence>
<feature type="domain" description="S1 motif" evidence="5">
    <location>
        <begin position="357"/>
        <end position="426"/>
    </location>
</feature>
<dbReference type="InterPro" id="IPR050437">
    <property type="entry name" value="Ribos_protein_bS1-like"/>
</dbReference>
<dbReference type="OrthoDB" id="9804077at2"/>
<evidence type="ECO:0000313" key="6">
    <source>
        <dbReference type="EMBL" id="SHF23414.1"/>
    </source>
</evidence>
<dbReference type="EMBL" id="FQUI01000050">
    <property type="protein sequence ID" value="SHF23414.1"/>
    <property type="molecule type" value="Genomic_DNA"/>
</dbReference>
<evidence type="ECO:0000313" key="7">
    <source>
        <dbReference type="Proteomes" id="UP000184334"/>
    </source>
</evidence>
<dbReference type="InterPro" id="IPR012340">
    <property type="entry name" value="NA-bd_OB-fold"/>
</dbReference>
<dbReference type="PRINTS" id="PR00681">
    <property type="entry name" value="RIBOSOMALS1"/>
</dbReference>
<evidence type="ECO:0000259" key="5">
    <source>
        <dbReference type="PROSITE" id="PS50126"/>
    </source>
</evidence>
<comment type="caution">
    <text evidence="6">The sequence shown here is derived from an EMBL/GenBank/DDBJ whole genome shotgun (WGS) entry which is preliminary data.</text>
</comment>
<accession>A0A1M4ZZM1</accession>
<dbReference type="InterPro" id="IPR035104">
    <property type="entry name" value="Ribosomal_protein_S1-like"/>
</dbReference>
<feature type="domain" description="S1 motif" evidence="5">
    <location>
        <begin position="102"/>
        <end position="168"/>
    </location>
</feature>
<evidence type="ECO:0000256" key="1">
    <source>
        <dbReference type="ARBA" id="ARBA00006767"/>
    </source>
</evidence>
<dbReference type="GO" id="GO:0022627">
    <property type="term" value="C:cytosolic small ribosomal subunit"/>
    <property type="evidence" value="ECO:0007669"/>
    <property type="project" value="TreeGrafter"/>
</dbReference>
<dbReference type="STRING" id="1122195.SAMN02745164_02057"/>
<dbReference type="PANTHER" id="PTHR10724">
    <property type="entry name" value="30S RIBOSOMAL PROTEIN S1"/>
    <property type="match status" value="1"/>
</dbReference>
<dbReference type="Gene3D" id="2.40.50.140">
    <property type="entry name" value="Nucleic acid-binding proteins"/>
    <property type="match status" value="5"/>
</dbReference>
<protein>
    <submittedName>
        <fullName evidence="6">Small subunit ribosomal protein S1</fullName>
    </submittedName>
</protein>
<dbReference type="RefSeq" id="WP_072865943.1">
    <property type="nucleotide sequence ID" value="NZ_FQUI01000050.1"/>
</dbReference>
<dbReference type="InterPro" id="IPR003029">
    <property type="entry name" value="S1_domain"/>
</dbReference>
<feature type="domain" description="S1 motif" evidence="5">
    <location>
        <begin position="185"/>
        <end position="254"/>
    </location>
</feature>
<dbReference type="SMART" id="SM00316">
    <property type="entry name" value="S1"/>
    <property type="match status" value="6"/>
</dbReference>
<dbReference type="GO" id="GO:0003735">
    <property type="term" value="F:structural constituent of ribosome"/>
    <property type="evidence" value="ECO:0007669"/>
    <property type="project" value="TreeGrafter"/>
</dbReference>
<organism evidence="6 7">
    <name type="scientific">Marinitoga hydrogenitolerans (strain DSM 16785 / JCM 12826 / AT1271)</name>
    <dbReference type="NCBI Taxonomy" id="1122195"/>
    <lineage>
        <taxon>Bacteria</taxon>
        <taxon>Thermotogati</taxon>
        <taxon>Thermotogota</taxon>
        <taxon>Thermotogae</taxon>
        <taxon>Petrotogales</taxon>
        <taxon>Petrotogaceae</taxon>
        <taxon>Marinitoga</taxon>
    </lineage>
</organism>
<dbReference type="Proteomes" id="UP000184334">
    <property type="component" value="Unassembled WGS sequence"/>
</dbReference>
<feature type="domain" description="S1 motif" evidence="5">
    <location>
        <begin position="23"/>
        <end position="88"/>
    </location>
</feature>
<dbReference type="PROSITE" id="PS50126">
    <property type="entry name" value="S1"/>
    <property type="match status" value="6"/>
</dbReference>
<dbReference type="AlphaFoldDB" id="A0A1M4ZZM1"/>
<keyword evidence="2 6" id="KW-0689">Ribosomal protein</keyword>
<comment type="similarity">
    <text evidence="1">Belongs to the bacterial ribosomal protein bS1 family.</text>
</comment>
<dbReference type="Pfam" id="PF00575">
    <property type="entry name" value="S1"/>
    <property type="match status" value="5"/>
</dbReference>
<dbReference type="SUPFAM" id="SSF50249">
    <property type="entry name" value="Nucleic acid-binding proteins"/>
    <property type="match status" value="6"/>
</dbReference>
<sequence length="518" mass="58640">MVGDKSEFEKLLSEETEFQIKKGDIIQGEIISISSDGLFVSAEGKPFDVYVGKDYLLNNIKEYKLGNEITVKLLKINEAEGQAFGSEKAAKRDSIIDEITEGKVVKGKIKQKVEKGYIVELENVIDAFLPGSLSMLNPRSDFPREEMDFLVLKNEKRRKRTNIVVSRKGVIEKYVDEFFSNHQLNMIVEGIISGIKEFGLFVTLNPYVTALAPKSELSWDKKFDHTKEYKIGDKIKGVIIKLDKENKKVSISVKRLKDDPWENIEKKFPIDSIVTGEVVDIFPFGFAIRLDEGVEGLVHESEIFWTGKGRIEDVVKIGDLVKVKILDVDKDKKKITLSYKQVIGDPWENVDETIKEGDIIESQVEKLLPNGIIVKLNNNLTGFSHVSELSWNFVDNVEDLFKEGDKVKVKVLHVDKENRKIKLSVKQTKDNPWKKVSNELKTGDKIKGKVLKYVGKGAVILVDDYEVEAFIPKSKIELNEGENIENVLKIGSAVEGEILSIEFENEEQKGSMVISLIK</sequence>